<reference evidence="1 2" key="1">
    <citation type="submission" date="2015-09" db="EMBL/GenBank/DDBJ databases">
        <title>Atta colombica WGS genome.</title>
        <authorList>
            <person name="Nygaard S."/>
            <person name="Hu H."/>
            <person name="Boomsma J."/>
            <person name="Zhang G."/>
        </authorList>
    </citation>
    <scope>NUCLEOTIDE SEQUENCE [LARGE SCALE GENOMIC DNA]</scope>
    <source>
        <strain evidence="1">Treedump-2</strain>
        <tissue evidence="1">Whole body</tissue>
    </source>
</reference>
<dbReference type="EMBL" id="KQ976582">
    <property type="protein sequence ID" value="KYM79808.1"/>
    <property type="molecule type" value="Genomic_DNA"/>
</dbReference>
<gene>
    <name evidence="1" type="ORF">ALC53_09730</name>
</gene>
<sequence length="133" mass="14236">MRCDVTDVATPEIVREAFRKGGIKVGAGVGVQDGDGDGDESALSEASGRRVLVTENRSSQPLATLSCTHTAGFGERDRLSRHAVAAVAVRSTPIVQGRHVPPTLTLTLIMRNYVLSPGTHEHAYREILSNVFV</sequence>
<dbReference type="AlphaFoldDB" id="A0A195B5L5"/>
<accession>A0A195B5L5</accession>
<name>A0A195B5L5_9HYME</name>
<proteinExistence type="predicted"/>
<dbReference type="Proteomes" id="UP000078540">
    <property type="component" value="Unassembled WGS sequence"/>
</dbReference>
<protein>
    <submittedName>
        <fullName evidence="1">Uncharacterized protein</fullName>
    </submittedName>
</protein>
<keyword evidence="2" id="KW-1185">Reference proteome</keyword>
<evidence type="ECO:0000313" key="2">
    <source>
        <dbReference type="Proteomes" id="UP000078540"/>
    </source>
</evidence>
<evidence type="ECO:0000313" key="1">
    <source>
        <dbReference type="EMBL" id="KYM79808.1"/>
    </source>
</evidence>
<organism evidence="1 2">
    <name type="scientific">Atta colombica</name>
    <dbReference type="NCBI Taxonomy" id="520822"/>
    <lineage>
        <taxon>Eukaryota</taxon>
        <taxon>Metazoa</taxon>
        <taxon>Ecdysozoa</taxon>
        <taxon>Arthropoda</taxon>
        <taxon>Hexapoda</taxon>
        <taxon>Insecta</taxon>
        <taxon>Pterygota</taxon>
        <taxon>Neoptera</taxon>
        <taxon>Endopterygota</taxon>
        <taxon>Hymenoptera</taxon>
        <taxon>Apocrita</taxon>
        <taxon>Aculeata</taxon>
        <taxon>Formicoidea</taxon>
        <taxon>Formicidae</taxon>
        <taxon>Myrmicinae</taxon>
        <taxon>Atta</taxon>
    </lineage>
</organism>